<evidence type="ECO:0000256" key="5">
    <source>
        <dbReference type="ARBA" id="ARBA00022729"/>
    </source>
</evidence>
<dbReference type="CDD" id="cd23509">
    <property type="entry name" value="Gnk2-like"/>
    <property type="match status" value="2"/>
</dbReference>
<dbReference type="PROSITE" id="PS00107">
    <property type="entry name" value="PROTEIN_KINASE_ATP"/>
    <property type="match status" value="1"/>
</dbReference>
<evidence type="ECO:0000256" key="6">
    <source>
        <dbReference type="ARBA" id="ARBA00022737"/>
    </source>
</evidence>
<dbReference type="CDD" id="cd14066">
    <property type="entry name" value="STKc_IRAK"/>
    <property type="match status" value="1"/>
</dbReference>
<dbReference type="PANTHER" id="PTHR27002:SF980">
    <property type="entry name" value="CYSTEINE-RICH RECEPTOR-LIKE PROTEIN KINASE 10 ISOFORM X1"/>
    <property type="match status" value="1"/>
</dbReference>
<evidence type="ECO:0000313" key="20">
    <source>
        <dbReference type="Proteomes" id="UP000813463"/>
    </source>
</evidence>
<feature type="transmembrane region" description="Helical" evidence="16">
    <location>
        <begin position="292"/>
        <end position="315"/>
    </location>
</feature>
<feature type="binding site" evidence="14">
    <location>
        <position position="382"/>
    </location>
    <ligand>
        <name>ATP</name>
        <dbReference type="ChEBI" id="CHEBI:30616"/>
    </ligand>
</feature>
<keyword evidence="7 14" id="KW-0547">Nucleotide-binding</keyword>
<keyword evidence="10 16" id="KW-1133">Transmembrane helix</keyword>
<evidence type="ECO:0000256" key="16">
    <source>
        <dbReference type="SAM" id="Phobius"/>
    </source>
</evidence>
<dbReference type="Gene3D" id="3.30.430.20">
    <property type="entry name" value="Gnk2 domain, C-X8-C-X2-C motif"/>
    <property type="match status" value="2"/>
</dbReference>
<keyword evidence="9 14" id="KW-0067">ATP-binding</keyword>
<keyword evidence="12" id="KW-0675">Receptor</keyword>
<evidence type="ECO:0000256" key="3">
    <source>
        <dbReference type="ARBA" id="ARBA00022679"/>
    </source>
</evidence>
<dbReference type="InterPro" id="IPR000719">
    <property type="entry name" value="Prot_kinase_dom"/>
</dbReference>
<dbReference type="InterPro" id="IPR008271">
    <property type="entry name" value="Ser/Thr_kinase_AS"/>
</dbReference>
<keyword evidence="8" id="KW-0418">Kinase</keyword>
<dbReference type="SUPFAM" id="SSF56112">
    <property type="entry name" value="Protein kinase-like (PK-like)"/>
    <property type="match status" value="1"/>
</dbReference>
<dbReference type="PANTHER" id="PTHR27002">
    <property type="entry name" value="RECEPTOR-LIKE SERINE/THREONINE-PROTEIN KINASE SD1-8"/>
    <property type="match status" value="1"/>
</dbReference>
<keyword evidence="11 16" id="KW-0472">Membrane</keyword>
<dbReference type="InterPro" id="IPR038408">
    <property type="entry name" value="GNK2_sf"/>
</dbReference>
<evidence type="ECO:0000256" key="11">
    <source>
        <dbReference type="ARBA" id="ARBA00023136"/>
    </source>
</evidence>
<dbReference type="Pfam" id="PF01657">
    <property type="entry name" value="Stress-antifung"/>
    <property type="match status" value="2"/>
</dbReference>
<evidence type="ECO:0000259" key="18">
    <source>
        <dbReference type="PROSITE" id="PS50011"/>
    </source>
</evidence>
<reference evidence="20" key="1">
    <citation type="journal article" date="2021" name="Nat. Commun.">
        <title>Genomic analyses provide insights into spinach domestication and the genetic basis of agronomic traits.</title>
        <authorList>
            <person name="Cai X."/>
            <person name="Sun X."/>
            <person name="Xu C."/>
            <person name="Sun H."/>
            <person name="Wang X."/>
            <person name="Ge C."/>
            <person name="Zhang Z."/>
            <person name="Wang Q."/>
            <person name="Fei Z."/>
            <person name="Jiao C."/>
            <person name="Wang Q."/>
        </authorList>
    </citation>
    <scope>NUCLEOTIDE SEQUENCE [LARGE SCALE GENOMIC DNA]</scope>
    <source>
        <strain evidence="20">cv. Varoflay</strain>
    </source>
</reference>
<evidence type="ECO:0000256" key="14">
    <source>
        <dbReference type="PROSITE-ProRule" id="PRU10141"/>
    </source>
</evidence>
<evidence type="ECO:0000256" key="10">
    <source>
        <dbReference type="ARBA" id="ARBA00022989"/>
    </source>
</evidence>
<dbReference type="Gene3D" id="1.10.510.10">
    <property type="entry name" value="Transferase(Phosphotransferase) domain 1"/>
    <property type="match status" value="1"/>
</dbReference>
<evidence type="ECO:0000256" key="9">
    <source>
        <dbReference type="ARBA" id="ARBA00022840"/>
    </source>
</evidence>
<feature type="signal peptide" evidence="17">
    <location>
        <begin position="1"/>
        <end position="27"/>
    </location>
</feature>
<reference evidence="21" key="2">
    <citation type="submission" date="2025-08" db="UniProtKB">
        <authorList>
            <consortium name="RefSeq"/>
        </authorList>
    </citation>
    <scope>IDENTIFICATION</scope>
    <source>
        <tissue evidence="21">Leaf</tissue>
    </source>
</reference>
<dbReference type="PROSITE" id="PS50011">
    <property type="entry name" value="PROTEIN_KINASE_DOM"/>
    <property type="match status" value="1"/>
</dbReference>
<keyword evidence="5 17" id="KW-0732">Signal</keyword>
<keyword evidence="4 16" id="KW-0812">Transmembrane</keyword>
<keyword evidence="20" id="KW-1185">Reference proteome</keyword>
<evidence type="ECO:0000256" key="12">
    <source>
        <dbReference type="ARBA" id="ARBA00023170"/>
    </source>
</evidence>
<feature type="domain" description="Protein kinase" evidence="18">
    <location>
        <begin position="354"/>
        <end position="628"/>
    </location>
</feature>
<dbReference type="PROSITE" id="PS51473">
    <property type="entry name" value="GNK2"/>
    <property type="match status" value="2"/>
</dbReference>
<evidence type="ECO:0000256" key="15">
    <source>
        <dbReference type="SAM" id="MobiDB-lite"/>
    </source>
</evidence>
<dbReference type="InterPro" id="IPR017441">
    <property type="entry name" value="Protein_kinase_ATP_BS"/>
</dbReference>
<dbReference type="PROSITE" id="PS00108">
    <property type="entry name" value="PROTEIN_KINASE_ST"/>
    <property type="match status" value="1"/>
</dbReference>
<dbReference type="InterPro" id="IPR002902">
    <property type="entry name" value="GNK2"/>
</dbReference>
<dbReference type="InterPro" id="IPR001245">
    <property type="entry name" value="Ser-Thr/Tyr_kinase_cat_dom"/>
</dbReference>
<evidence type="ECO:0000256" key="4">
    <source>
        <dbReference type="ARBA" id="ARBA00022692"/>
    </source>
</evidence>
<proteinExistence type="predicted"/>
<evidence type="ECO:0000256" key="2">
    <source>
        <dbReference type="ARBA" id="ARBA00022527"/>
    </source>
</evidence>
<feature type="region of interest" description="Disordered" evidence="15">
    <location>
        <begin position="652"/>
        <end position="675"/>
    </location>
</feature>
<dbReference type="Proteomes" id="UP000813463">
    <property type="component" value="Chromosome 6"/>
</dbReference>
<dbReference type="Gene3D" id="3.30.200.20">
    <property type="entry name" value="Phosphorylase Kinase, domain 1"/>
    <property type="match status" value="1"/>
</dbReference>
<keyword evidence="2" id="KW-0723">Serine/threonine-protein kinase</keyword>
<sequence length="675" mass="75991">MNSKLHIEIILLIFPITILLFASPTKSQPTFSAYICGDPFFNYTINNPTYKANLHTLLSSLISNWRINNYGFYNNSVGHELNQVYGVALCRGDVPTSDCKVCVDYAAARIALDCPTQNSAIGWYEECMIRYSNNNIFKGEMSHPRFNITSRDYNKVPDPKSFNLTISNLMNKLALKAASGDSRRKFATGEVNVSSKLRVYALLQCIPDLEEYDCLNCLNLIINYTIADCCYAKEGVRTGGPTCNVRYENYPFYKSAIELPPLQPPSTPSALSPPSPFYTRRKGWRIKRRPKISIIVIISVFMISVLLGILIRLCLKRRGRSLYKVENEEAEDDYKMIESLQLEFGVVKAATNNFSNSNKLGQGGFGTVYKGRLPSGQFIAVKRLSTSTGQGEKEFKNEALLVAKLQHKNLVRFLGFCLLKEERLLIYEFLPNKSLDHLLFDSIKRKYLDWENRYNIIGGIARGLLYLHEESRLLVVHRDIKAGNVLLDAEMNPKISDFGVARLFGVDQSQAYTSKIAGTCGYMPPEYVIHGNFSIKSDVFSFGVLVLEIISGQKVSKFSQAQNGDSLLSFAWRNWTEGNAMRLVDSTIAAINTNEVLRCIHIALLCVQENASQRPIMSSVVLMLNSYSTTIPVPSRPAFQVQNDLNTNLPLEFDNKQTPDMSINDDSFSTLDARD</sequence>
<name>A0ABM3R0D2_SPIOL</name>
<keyword evidence="13" id="KW-0325">Glycoprotein</keyword>
<evidence type="ECO:0000256" key="1">
    <source>
        <dbReference type="ARBA" id="ARBA00004167"/>
    </source>
</evidence>
<feature type="domain" description="Gnk2-homologous" evidence="19">
    <location>
        <begin position="144"/>
        <end position="252"/>
    </location>
</feature>
<evidence type="ECO:0000259" key="19">
    <source>
        <dbReference type="PROSITE" id="PS51473"/>
    </source>
</evidence>
<dbReference type="InterPro" id="IPR011009">
    <property type="entry name" value="Kinase-like_dom_sf"/>
</dbReference>
<gene>
    <name evidence="21" type="primary">LOC110805278</name>
</gene>
<comment type="subcellular location">
    <subcellularLocation>
        <location evidence="1">Membrane</location>
        <topology evidence="1">Single-pass membrane protein</topology>
    </subcellularLocation>
</comment>
<keyword evidence="6" id="KW-0677">Repeat</keyword>
<evidence type="ECO:0000256" key="17">
    <source>
        <dbReference type="SAM" id="SignalP"/>
    </source>
</evidence>
<accession>A0ABM3R0D2</accession>
<feature type="chain" id="PRO_5045358046" evidence="17">
    <location>
        <begin position="28"/>
        <end position="675"/>
    </location>
</feature>
<evidence type="ECO:0000256" key="8">
    <source>
        <dbReference type="ARBA" id="ARBA00022777"/>
    </source>
</evidence>
<protein>
    <submittedName>
        <fullName evidence="21">Cysteine-rich receptor-like protein kinase 44 isoform X1</fullName>
    </submittedName>
</protein>
<dbReference type="SMART" id="SM00220">
    <property type="entry name" value="S_TKc"/>
    <property type="match status" value="1"/>
</dbReference>
<evidence type="ECO:0000256" key="7">
    <source>
        <dbReference type="ARBA" id="ARBA00022741"/>
    </source>
</evidence>
<keyword evidence="3" id="KW-0808">Transferase</keyword>
<feature type="compositionally biased region" description="Polar residues" evidence="15">
    <location>
        <begin position="656"/>
        <end position="675"/>
    </location>
</feature>
<evidence type="ECO:0000256" key="13">
    <source>
        <dbReference type="ARBA" id="ARBA00023180"/>
    </source>
</evidence>
<evidence type="ECO:0000313" key="21">
    <source>
        <dbReference type="RefSeq" id="XP_056689080.1"/>
    </source>
</evidence>
<feature type="domain" description="Gnk2-homologous" evidence="19">
    <location>
        <begin position="31"/>
        <end position="136"/>
    </location>
</feature>
<organism evidence="20 21">
    <name type="scientific">Spinacia oleracea</name>
    <name type="common">Spinach</name>
    <dbReference type="NCBI Taxonomy" id="3562"/>
    <lineage>
        <taxon>Eukaryota</taxon>
        <taxon>Viridiplantae</taxon>
        <taxon>Streptophyta</taxon>
        <taxon>Embryophyta</taxon>
        <taxon>Tracheophyta</taxon>
        <taxon>Spermatophyta</taxon>
        <taxon>Magnoliopsida</taxon>
        <taxon>eudicotyledons</taxon>
        <taxon>Gunneridae</taxon>
        <taxon>Pentapetalae</taxon>
        <taxon>Caryophyllales</taxon>
        <taxon>Chenopodiaceae</taxon>
        <taxon>Chenopodioideae</taxon>
        <taxon>Anserineae</taxon>
        <taxon>Spinacia</taxon>
    </lineage>
</organism>
<dbReference type="Pfam" id="PF07714">
    <property type="entry name" value="PK_Tyr_Ser-Thr"/>
    <property type="match status" value="1"/>
</dbReference>
<dbReference type="GeneID" id="110805278"/>
<dbReference type="RefSeq" id="XP_056689080.1">
    <property type="nucleotide sequence ID" value="XM_056833102.1"/>
</dbReference>